<comment type="caution">
    <text evidence="1">The sequence shown here is derived from an EMBL/GenBank/DDBJ whole genome shotgun (WGS) entry which is preliminary data.</text>
</comment>
<keyword evidence="2" id="KW-1185">Reference proteome</keyword>
<reference evidence="1 2" key="1">
    <citation type="submission" date="2017-07" db="EMBL/GenBank/DDBJ databases">
        <title>Leptospira spp. isolated from tropical soils.</title>
        <authorList>
            <person name="Thibeaux R."/>
            <person name="Iraola G."/>
            <person name="Ferres I."/>
            <person name="Bierque E."/>
            <person name="Girault D."/>
            <person name="Soupe-Gilbert M.-E."/>
            <person name="Picardeau M."/>
            <person name="Goarant C."/>
        </authorList>
    </citation>
    <scope>NUCLEOTIDE SEQUENCE [LARGE SCALE GENOMIC DNA]</scope>
    <source>
        <strain evidence="1 2">FH4-C-A1</strain>
    </source>
</reference>
<evidence type="ECO:0000313" key="1">
    <source>
        <dbReference type="EMBL" id="PJZ58299.1"/>
    </source>
</evidence>
<evidence type="ECO:0000313" key="2">
    <source>
        <dbReference type="Proteomes" id="UP000231879"/>
    </source>
</evidence>
<organism evidence="1 2">
    <name type="scientific">Leptospira barantonii</name>
    <dbReference type="NCBI Taxonomy" id="2023184"/>
    <lineage>
        <taxon>Bacteria</taxon>
        <taxon>Pseudomonadati</taxon>
        <taxon>Spirochaetota</taxon>
        <taxon>Spirochaetia</taxon>
        <taxon>Leptospirales</taxon>
        <taxon>Leptospiraceae</taxon>
        <taxon>Leptospira</taxon>
    </lineage>
</organism>
<evidence type="ECO:0008006" key="3">
    <source>
        <dbReference type="Google" id="ProtNLM"/>
    </source>
</evidence>
<protein>
    <recommendedName>
        <fullName evidence="3">Ig-like domain-containing protein</fullName>
    </recommendedName>
</protein>
<dbReference type="Proteomes" id="UP000231879">
    <property type="component" value="Unassembled WGS sequence"/>
</dbReference>
<proteinExistence type="predicted"/>
<name>A0ABX4NNA8_9LEPT</name>
<sequence length="166" mass="18232">MRIHNVKLIVLFLSIGFCLVCKPKSDSGIDSNLWPLIQNSIDNQQKCQLPNAVMNSSSVNCFQQSSVSILYNLNTSSLIPVGTTTISAGAKLQCKCPSGSINSNVWYIESDSTKQPVLIKTVPASYYPNDPKILEGYNVGDTIYCGLNTTLCSISDYIYQKIRIVP</sequence>
<gene>
    <name evidence="1" type="ORF">CH367_07945</name>
</gene>
<dbReference type="EMBL" id="NPDS01000002">
    <property type="protein sequence ID" value="PJZ58299.1"/>
    <property type="molecule type" value="Genomic_DNA"/>
</dbReference>
<accession>A0ABX4NNA8</accession>